<dbReference type="GO" id="GO:0020037">
    <property type="term" value="F:heme binding"/>
    <property type="evidence" value="ECO:0007669"/>
    <property type="project" value="InterPro"/>
</dbReference>
<dbReference type="SUPFAM" id="SSF48264">
    <property type="entry name" value="Cytochrome P450"/>
    <property type="match status" value="1"/>
</dbReference>
<proteinExistence type="inferred from homology"/>
<sequence>MGAVLGPKEIRMLPFGAGRRYCPGAELGMAHVGYFVAALLREFEWTLPVHIHAIDLSENSNFIAMMKTPLKARITPRAPTV</sequence>
<accession>A0AAQ3X362</accession>
<gene>
    <name evidence="7" type="ORF">U9M48_030344</name>
</gene>
<dbReference type="InterPro" id="IPR036396">
    <property type="entry name" value="Cyt_P450_sf"/>
</dbReference>
<dbReference type="Gene3D" id="1.10.630.10">
    <property type="entry name" value="Cytochrome P450"/>
    <property type="match status" value="1"/>
</dbReference>
<dbReference type="InterPro" id="IPR002401">
    <property type="entry name" value="Cyt_P450_E_grp-I"/>
</dbReference>
<dbReference type="PROSITE" id="PS00086">
    <property type="entry name" value="CYTOCHROME_P450"/>
    <property type="match status" value="1"/>
</dbReference>
<dbReference type="EMBL" id="CP144751">
    <property type="protein sequence ID" value="WVZ83171.1"/>
    <property type="molecule type" value="Genomic_DNA"/>
</dbReference>
<organism evidence="7 8">
    <name type="scientific">Paspalum notatum var. saurae</name>
    <dbReference type="NCBI Taxonomy" id="547442"/>
    <lineage>
        <taxon>Eukaryota</taxon>
        <taxon>Viridiplantae</taxon>
        <taxon>Streptophyta</taxon>
        <taxon>Embryophyta</taxon>
        <taxon>Tracheophyta</taxon>
        <taxon>Spermatophyta</taxon>
        <taxon>Magnoliopsida</taxon>
        <taxon>Liliopsida</taxon>
        <taxon>Poales</taxon>
        <taxon>Poaceae</taxon>
        <taxon>PACMAD clade</taxon>
        <taxon>Panicoideae</taxon>
        <taxon>Andropogonodae</taxon>
        <taxon>Paspaleae</taxon>
        <taxon>Paspalinae</taxon>
        <taxon>Paspalum</taxon>
    </lineage>
</organism>
<keyword evidence="8" id="KW-1185">Reference proteome</keyword>
<dbReference type="InterPro" id="IPR001128">
    <property type="entry name" value="Cyt_P450"/>
</dbReference>
<protein>
    <recommendedName>
        <fullName evidence="9">Cytochrome P450</fullName>
    </recommendedName>
</protein>
<evidence type="ECO:0000313" key="8">
    <source>
        <dbReference type="Proteomes" id="UP001341281"/>
    </source>
</evidence>
<evidence type="ECO:0000256" key="4">
    <source>
        <dbReference type="ARBA" id="ARBA00023002"/>
    </source>
</evidence>
<keyword evidence="5 6" id="KW-0408">Iron</keyword>
<evidence type="ECO:0000256" key="2">
    <source>
        <dbReference type="ARBA" id="ARBA00022617"/>
    </source>
</evidence>
<keyword evidence="4 6" id="KW-0560">Oxidoreductase</keyword>
<dbReference type="PANTHER" id="PTHR47944">
    <property type="entry name" value="CYTOCHROME P450 98A9"/>
    <property type="match status" value="1"/>
</dbReference>
<keyword evidence="3 6" id="KW-0479">Metal-binding</keyword>
<dbReference type="Proteomes" id="UP001341281">
    <property type="component" value="Chromosome 07"/>
</dbReference>
<keyword evidence="2 6" id="KW-0349">Heme</keyword>
<name>A0AAQ3X362_PASNO</name>
<dbReference type="InterPro" id="IPR017972">
    <property type="entry name" value="Cyt_P450_CS"/>
</dbReference>
<dbReference type="GO" id="GO:0005506">
    <property type="term" value="F:iron ion binding"/>
    <property type="evidence" value="ECO:0007669"/>
    <property type="project" value="InterPro"/>
</dbReference>
<evidence type="ECO:0000256" key="5">
    <source>
        <dbReference type="ARBA" id="ARBA00023004"/>
    </source>
</evidence>
<dbReference type="PANTHER" id="PTHR47944:SF16">
    <property type="entry name" value="CYTOCHROME P450 FAMILY 1 SUBFAMILY A POLYPEPTIDE 1"/>
    <property type="match status" value="1"/>
</dbReference>
<evidence type="ECO:0000256" key="3">
    <source>
        <dbReference type="ARBA" id="ARBA00022723"/>
    </source>
</evidence>
<dbReference type="Pfam" id="PF00067">
    <property type="entry name" value="p450"/>
    <property type="match status" value="1"/>
</dbReference>
<comment type="similarity">
    <text evidence="1 6">Belongs to the cytochrome P450 family.</text>
</comment>
<keyword evidence="6" id="KW-0503">Monooxygenase</keyword>
<evidence type="ECO:0000313" key="7">
    <source>
        <dbReference type="EMBL" id="WVZ83171.1"/>
    </source>
</evidence>
<evidence type="ECO:0000256" key="1">
    <source>
        <dbReference type="ARBA" id="ARBA00010617"/>
    </source>
</evidence>
<dbReference type="GO" id="GO:0016705">
    <property type="term" value="F:oxidoreductase activity, acting on paired donors, with incorporation or reduction of molecular oxygen"/>
    <property type="evidence" value="ECO:0007669"/>
    <property type="project" value="InterPro"/>
</dbReference>
<dbReference type="GO" id="GO:0004497">
    <property type="term" value="F:monooxygenase activity"/>
    <property type="evidence" value="ECO:0007669"/>
    <property type="project" value="UniProtKB-KW"/>
</dbReference>
<dbReference type="PRINTS" id="PR00463">
    <property type="entry name" value="EP450I"/>
</dbReference>
<dbReference type="AlphaFoldDB" id="A0AAQ3X362"/>
<evidence type="ECO:0000256" key="6">
    <source>
        <dbReference type="RuleBase" id="RU000461"/>
    </source>
</evidence>
<evidence type="ECO:0008006" key="9">
    <source>
        <dbReference type="Google" id="ProtNLM"/>
    </source>
</evidence>
<reference evidence="7 8" key="1">
    <citation type="submission" date="2024-02" db="EMBL/GenBank/DDBJ databases">
        <title>High-quality chromosome-scale genome assembly of Pensacola bahiagrass (Paspalum notatum Flugge var. saurae).</title>
        <authorList>
            <person name="Vega J.M."/>
            <person name="Podio M."/>
            <person name="Orjuela J."/>
            <person name="Siena L.A."/>
            <person name="Pessino S.C."/>
            <person name="Combes M.C."/>
            <person name="Mariac C."/>
            <person name="Albertini E."/>
            <person name="Pupilli F."/>
            <person name="Ortiz J.P.A."/>
            <person name="Leblanc O."/>
        </authorList>
    </citation>
    <scope>NUCLEOTIDE SEQUENCE [LARGE SCALE GENOMIC DNA]</scope>
    <source>
        <strain evidence="7">R1</strain>
        <tissue evidence="7">Leaf</tissue>
    </source>
</reference>